<reference evidence="3" key="1">
    <citation type="submission" date="2017-06" db="EMBL/GenBank/DDBJ databases">
        <title>Genome analysis of Fimbriiglobus ruber SP5, the first member of the order Planctomycetales with confirmed chitinolytic capability.</title>
        <authorList>
            <person name="Ravin N.V."/>
            <person name="Rakitin A.L."/>
            <person name="Ivanova A.A."/>
            <person name="Beletsky A.V."/>
            <person name="Kulichevskaya I.S."/>
            <person name="Mardanov A.V."/>
            <person name="Dedysh S.N."/>
        </authorList>
    </citation>
    <scope>NUCLEOTIDE SEQUENCE [LARGE SCALE GENOMIC DNA]</scope>
    <source>
        <strain evidence="3">SP5</strain>
    </source>
</reference>
<sequence>MSQSMSNAAQVQILNLRTGSHVSDSDSHLLARFLTERDEDAFGDTAPSYTEPANGFSEIEPTPTTPSRRSSSSSLDGRTR</sequence>
<dbReference type="Proteomes" id="UP000214646">
    <property type="component" value="Unassembled WGS sequence"/>
</dbReference>
<dbReference type="AlphaFoldDB" id="A0A225D9N2"/>
<proteinExistence type="predicted"/>
<comment type="caution">
    <text evidence="2">The sequence shown here is derived from an EMBL/GenBank/DDBJ whole genome shotgun (WGS) entry which is preliminary data.</text>
</comment>
<dbReference type="EMBL" id="NIDE01000017">
    <property type="protein sequence ID" value="OWK36374.1"/>
    <property type="molecule type" value="Genomic_DNA"/>
</dbReference>
<keyword evidence="3" id="KW-1185">Reference proteome</keyword>
<organism evidence="2 3">
    <name type="scientific">Fimbriiglobus ruber</name>
    <dbReference type="NCBI Taxonomy" id="1908690"/>
    <lineage>
        <taxon>Bacteria</taxon>
        <taxon>Pseudomonadati</taxon>
        <taxon>Planctomycetota</taxon>
        <taxon>Planctomycetia</taxon>
        <taxon>Gemmatales</taxon>
        <taxon>Gemmataceae</taxon>
        <taxon>Fimbriiglobus</taxon>
    </lineage>
</organism>
<name>A0A225D9N2_9BACT</name>
<accession>A0A225D9N2</accession>
<feature type="compositionally biased region" description="Low complexity" evidence="1">
    <location>
        <begin position="61"/>
        <end position="74"/>
    </location>
</feature>
<evidence type="ECO:0000313" key="3">
    <source>
        <dbReference type="Proteomes" id="UP000214646"/>
    </source>
</evidence>
<gene>
    <name evidence="2" type="ORF">FRUB_08937</name>
</gene>
<feature type="region of interest" description="Disordered" evidence="1">
    <location>
        <begin position="39"/>
        <end position="80"/>
    </location>
</feature>
<evidence type="ECO:0000256" key="1">
    <source>
        <dbReference type="SAM" id="MobiDB-lite"/>
    </source>
</evidence>
<protein>
    <submittedName>
        <fullName evidence="2">Uncharacterized protein</fullName>
    </submittedName>
</protein>
<evidence type="ECO:0000313" key="2">
    <source>
        <dbReference type="EMBL" id="OWK36374.1"/>
    </source>
</evidence>